<dbReference type="Proteomes" id="UP000315689">
    <property type="component" value="Unassembled WGS sequence"/>
</dbReference>
<proteinExistence type="predicted"/>
<reference evidence="2 3" key="1">
    <citation type="submission" date="2017-07" db="EMBL/GenBank/DDBJ databases">
        <title>Mechanisms for carbon and nitrogen cycling indicate functional differentiation within the Candidate Phyla Radiation.</title>
        <authorList>
            <person name="Danczak R.E."/>
            <person name="Johnston M.D."/>
            <person name="Kenah C."/>
            <person name="Slattery M."/>
            <person name="Wrighton K.C."/>
            <person name="Wilkins M.J."/>
        </authorList>
    </citation>
    <scope>NUCLEOTIDE SEQUENCE [LARGE SCALE GENOMIC DNA]</scope>
    <source>
        <strain evidence="2">Licking1014_7</strain>
    </source>
</reference>
<dbReference type="AlphaFoldDB" id="A0A554LHT8"/>
<dbReference type="EMBL" id="VMGK01000028">
    <property type="protein sequence ID" value="TSC92431.1"/>
    <property type="molecule type" value="Genomic_DNA"/>
</dbReference>
<sequence length="139" mass="15471">MKKNGYVALYSVLIISMIASVIAVSLLFTGLQSATISKKIGYQATSRGYANSCAEKAFFEVRYKYPNYNLDNFSLDFSDGNCQISNYYKNADATQVLIQISGQVNNFGAISKIELLIDTSFSEVKVNKWQEVADFSPGW</sequence>
<accession>A0A554LHT8</accession>
<gene>
    <name evidence="2" type="ORF">CEN89_713</name>
</gene>
<name>A0A554LHT8_9BACT</name>
<evidence type="ECO:0000313" key="3">
    <source>
        <dbReference type="Proteomes" id="UP000315689"/>
    </source>
</evidence>
<organism evidence="2 3">
    <name type="scientific">Candidatus Berkelbacteria bacterium Licking1014_7</name>
    <dbReference type="NCBI Taxonomy" id="2017147"/>
    <lineage>
        <taxon>Bacteria</taxon>
        <taxon>Candidatus Berkelbacteria</taxon>
    </lineage>
</organism>
<keyword evidence="1" id="KW-1133">Transmembrane helix</keyword>
<evidence type="ECO:0000313" key="2">
    <source>
        <dbReference type="EMBL" id="TSC92431.1"/>
    </source>
</evidence>
<evidence type="ECO:0000256" key="1">
    <source>
        <dbReference type="SAM" id="Phobius"/>
    </source>
</evidence>
<evidence type="ECO:0008006" key="4">
    <source>
        <dbReference type="Google" id="ProtNLM"/>
    </source>
</evidence>
<keyword evidence="1" id="KW-0472">Membrane</keyword>
<protein>
    <recommendedName>
        <fullName evidence="4">Type 4 fimbrial biogenesis protein PilX N-terminal domain-containing protein</fullName>
    </recommendedName>
</protein>
<keyword evidence="1" id="KW-0812">Transmembrane</keyword>
<feature type="transmembrane region" description="Helical" evidence="1">
    <location>
        <begin position="6"/>
        <end position="29"/>
    </location>
</feature>
<comment type="caution">
    <text evidence="2">The sequence shown here is derived from an EMBL/GenBank/DDBJ whole genome shotgun (WGS) entry which is preliminary data.</text>
</comment>